<feature type="transmembrane region" description="Helical" evidence="8">
    <location>
        <begin position="89"/>
        <end position="109"/>
    </location>
</feature>
<feature type="transmembrane region" description="Helical" evidence="8">
    <location>
        <begin position="140"/>
        <end position="161"/>
    </location>
</feature>
<feature type="transmembrane region" description="Helical" evidence="8">
    <location>
        <begin position="193"/>
        <end position="222"/>
    </location>
</feature>
<dbReference type="OrthoDB" id="9775735at2"/>
<feature type="transmembrane region" description="Helical" evidence="8">
    <location>
        <begin position="49"/>
        <end position="69"/>
    </location>
</feature>
<evidence type="ECO:0000256" key="5">
    <source>
        <dbReference type="ARBA" id="ARBA00022692"/>
    </source>
</evidence>
<evidence type="ECO:0000256" key="3">
    <source>
        <dbReference type="ARBA" id="ARBA00022448"/>
    </source>
</evidence>
<evidence type="ECO:0000256" key="6">
    <source>
        <dbReference type="ARBA" id="ARBA00022989"/>
    </source>
</evidence>
<comment type="similarity">
    <text evidence="2">Belongs to the BCCT transporter (TC 2.A.15) family.</text>
</comment>
<feature type="transmembrane region" description="Helical" evidence="8">
    <location>
        <begin position="12"/>
        <end position="29"/>
    </location>
</feature>
<feature type="transmembrane region" description="Helical" evidence="8">
    <location>
        <begin position="317"/>
        <end position="335"/>
    </location>
</feature>
<evidence type="ECO:0000256" key="4">
    <source>
        <dbReference type="ARBA" id="ARBA00022475"/>
    </source>
</evidence>
<feature type="transmembrane region" description="Helical" evidence="8">
    <location>
        <begin position="451"/>
        <end position="469"/>
    </location>
</feature>
<dbReference type="AlphaFoldDB" id="A0A1G9QDH9"/>
<dbReference type="Pfam" id="PF02028">
    <property type="entry name" value="BCCT"/>
    <property type="match status" value="1"/>
</dbReference>
<name>A0A1G9QDH9_9FIRM</name>
<accession>A0A1G9QDH9</accession>
<organism evidence="9 10">
    <name type="scientific">Megasphaera paucivorans</name>
    <dbReference type="NCBI Taxonomy" id="349095"/>
    <lineage>
        <taxon>Bacteria</taxon>
        <taxon>Bacillati</taxon>
        <taxon>Bacillota</taxon>
        <taxon>Negativicutes</taxon>
        <taxon>Veillonellales</taxon>
        <taxon>Veillonellaceae</taxon>
        <taxon>Megasphaera</taxon>
    </lineage>
</organism>
<dbReference type="PANTHER" id="PTHR30047:SF7">
    <property type="entry name" value="HIGH-AFFINITY CHOLINE TRANSPORT PROTEIN"/>
    <property type="match status" value="1"/>
</dbReference>
<feature type="transmembrane region" description="Helical" evidence="8">
    <location>
        <begin position="347"/>
        <end position="368"/>
    </location>
</feature>
<dbReference type="GO" id="GO:0022857">
    <property type="term" value="F:transmembrane transporter activity"/>
    <property type="evidence" value="ECO:0007669"/>
    <property type="project" value="InterPro"/>
</dbReference>
<evidence type="ECO:0000256" key="7">
    <source>
        <dbReference type="ARBA" id="ARBA00023136"/>
    </source>
</evidence>
<keyword evidence="10" id="KW-1185">Reference proteome</keyword>
<proteinExistence type="inferred from homology"/>
<dbReference type="InterPro" id="IPR000060">
    <property type="entry name" value="BCCT_transptr"/>
</dbReference>
<feature type="transmembrane region" description="Helical" evidence="8">
    <location>
        <begin position="228"/>
        <end position="250"/>
    </location>
</feature>
<dbReference type="PANTHER" id="PTHR30047">
    <property type="entry name" value="HIGH-AFFINITY CHOLINE TRANSPORT PROTEIN-RELATED"/>
    <property type="match status" value="1"/>
</dbReference>
<dbReference type="RefSeq" id="WP_091647382.1">
    <property type="nucleotide sequence ID" value="NZ_FNHQ01000001.1"/>
</dbReference>
<sequence length="522" mass="57102">MKNTKGNIDYALMLPAILVTLLISLPLVLFKEEGADIVNALFKGVTGNFKFIFLLYGFFCVTFLLWLGLSKWGSIKFGGPDDKPEFSTYKWGIMMFCAGIGIAIARWAFIEPAYYISAPPLGILPNSTDAAEWAGMLGQFHWGITPWAIYALPAFPIAYALHVKKLRTLRFSTACKGVLGSKADGIIGKIIDILVIFGMIGGVGTSLGLAVPLVSALVAHFMGLEQSLYLQLVVLVAFVALVCVTVFFGLKKGISKLYDIKTYLAYFLLAFVFIAGPTIFILNTWVNSIGLMATNFIRMSLFTDPIAHTGFTESWTVFYWAWWIAYSPMMGLFVAQISKGRTIRELVFGELFFGSLGCWVFFAVWGGYSINLQITDVLNISQIVKTMTPDGTIVAILGTLPMAETLIIPVFAVMCLVFLSGTISSSAYTLSSQVSKDIGSSEEPNNKVSTLWAILLGVYAAGLLTTGGLQSVQLSSIILALPLIAVMVMMVLSFMKWLHEDYGEILDTKKVAAKSEDIKPVE</sequence>
<protein>
    <submittedName>
        <fullName evidence="9">Betaine/carnitine transporter, BCCT family</fullName>
    </submittedName>
</protein>
<keyword evidence="3" id="KW-0813">Transport</keyword>
<feature type="transmembrane region" description="Helical" evidence="8">
    <location>
        <begin position="475"/>
        <end position="495"/>
    </location>
</feature>
<dbReference type="NCBIfam" id="TIGR00842">
    <property type="entry name" value="bcct"/>
    <property type="match status" value="1"/>
</dbReference>
<dbReference type="STRING" id="349095.SAMN05660299_00199"/>
<keyword evidence="6 8" id="KW-1133">Transmembrane helix</keyword>
<keyword evidence="5 8" id="KW-0812">Transmembrane</keyword>
<dbReference type="Proteomes" id="UP000199309">
    <property type="component" value="Unassembled WGS sequence"/>
</dbReference>
<keyword evidence="4" id="KW-1003">Cell membrane</keyword>
<evidence type="ECO:0000256" key="1">
    <source>
        <dbReference type="ARBA" id="ARBA00004651"/>
    </source>
</evidence>
<evidence type="ECO:0000313" key="10">
    <source>
        <dbReference type="Proteomes" id="UP000199309"/>
    </source>
</evidence>
<gene>
    <name evidence="9" type="ORF">SAMN05660299_00199</name>
</gene>
<keyword evidence="7 8" id="KW-0472">Membrane</keyword>
<dbReference type="PROSITE" id="PS01303">
    <property type="entry name" value="BCCT"/>
    <property type="match status" value="1"/>
</dbReference>
<dbReference type="InterPro" id="IPR018093">
    <property type="entry name" value="BCCT_CS"/>
</dbReference>
<feature type="transmembrane region" description="Helical" evidence="8">
    <location>
        <begin position="262"/>
        <end position="282"/>
    </location>
</feature>
<feature type="transmembrane region" description="Helical" evidence="8">
    <location>
        <begin position="406"/>
        <end position="430"/>
    </location>
</feature>
<dbReference type="GO" id="GO:0005886">
    <property type="term" value="C:plasma membrane"/>
    <property type="evidence" value="ECO:0007669"/>
    <property type="project" value="UniProtKB-SubCell"/>
</dbReference>
<evidence type="ECO:0000256" key="8">
    <source>
        <dbReference type="SAM" id="Phobius"/>
    </source>
</evidence>
<comment type="subcellular location">
    <subcellularLocation>
        <location evidence="1">Cell membrane</location>
        <topology evidence="1">Multi-pass membrane protein</topology>
    </subcellularLocation>
</comment>
<evidence type="ECO:0000313" key="9">
    <source>
        <dbReference type="EMBL" id="SDM09023.1"/>
    </source>
</evidence>
<evidence type="ECO:0000256" key="2">
    <source>
        <dbReference type="ARBA" id="ARBA00005658"/>
    </source>
</evidence>
<dbReference type="EMBL" id="FNHQ01000001">
    <property type="protein sequence ID" value="SDM09023.1"/>
    <property type="molecule type" value="Genomic_DNA"/>
</dbReference>
<reference evidence="9 10" key="1">
    <citation type="submission" date="2016-10" db="EMBL/GenBank/DDBJ databases">
        <authorList>
            <person name="de Groot N.N."/>
        </authorList>
    </citation>
    <scope>NUCLEOTIDE SEQUENCE [LARGE SCALE GENOMIC DNA]</scope>
    <source>
        <strain evidence="9 10">DSM 16981</strain>
    </source>
</reference>